<protein>
    <submittedName>
        <fullName evidence="1">Uncharacterized protein</fullName>
    </submittedName>
</protein>
<comment type="caution">
    <text evidence="1">The sequence shown here is derived from an EMBL/GenBank/DDBJ whole genome shotgun (WGS) entry which is preliminary data.</text>
</comment>
<reference evidence="1 2" key="1">
    <citation type="submission" date="2023-03" db="EMBL/GenBank/DDBJ databases">
        <title>High recombination rates correlate with genetic variation in Cardiocondyla obscurior ants.</title>
        <authorList>
            <person name="Errbii M."/>
        </authorList>
    </citation>
    <scope>NUCLEOTIDE SEQUENCE [LARGE SCALE GENOMIC DNA]</scope>
    <source>
        <strain evidence="1">Alpha-2009</strain>
        <tissue evidence="1">Whole body</tissue>
    </source>
</reference>
<dbReference type="EMBL" id="JADYXP020000010">
    <property type="protein sequence ID" value="KAL0115445.1"/>
    <property type="molecule type" value="Genomic_DNA"/>
</dbReference>
<accession>A0AAW2FJM3</accession>
<evidence type="ECO:0000313" key="2">
    <source>
        <dbReference type="Proteomes" id="UP001430953"/>
    </source>
</evidence>
<dbReference type="Proteomes" id="UP001430953">
    <property type="component" value="Unassembled WGS sequence"/>
</dbReference>
<dbReference type="AlphaFoldDB" id="A0AAW2FJM3"/>
<keyword evidence="2" id="KW-1185">Reference proteome</keyword>
<proteinExistence type="predicted"/>
<sequence length="175" mass="19621">MRKLRFSGCDAIVRHLSRLSPLENGRAKNLEKSSGVGYVSGRVRADSKLLLACTAVEKLHDVLESLTKFPVLCSIARTIARRQLHKIAMHKNVLRLFRQCLFSSLATTFISLFLHDCQINWLKKRSADMSGRVELLIAHVPGVVVGPGEGNANVRVSRLNFAMSLSTRREDRRPD</sequence>
<name>A0AAW2FJM3_9HYME</name>
<evidence type="ECO:0000313" key="1">
    <source>
        <dbReference type="EMBL" id="KAL0115445.1"/>
    </source>
</evidence>
<gene>
    <name evidence="1" type="ORF">PUN28_010761</name>
</gene>
<organism evidence="1 2">
    <name type="scientific">Cardiocondyla obscurior</name>
    <dbReference type="NCBI Taxonomy" id="286306"/>
    <lineage>
        <taxon>Eukaryota</taxon>
        <taxon>Metazoa</taxon>
        <taxon>Ecdysozoa</taxon>
        <taxon>Arthropoda</taxon>
        <taxon>Hexapoda</taxon>
        <taxon>Insecta</taxon>
        <taxon>Pterygota</taxon>
        <taxon>Neoptera</taxon>
        <taxon>Endopterygota</taxon>
        <taxon>Hymenoptera</taxon>
        <taxon>Apocrita</taxon>
        <taxon>Aculeata</taxon>
        <taxon>Formicoidea</taxon>
        <taxon>Formicidae</taxon>
        <taxon>Myrmicinae</taxon>
        <taxon>Cardiocondyla</taxon>
    </lineage>
</organism>